<organism evidence="1 2">
    <name type="scientific">Trichothecium roseum</name>
    <dbReference type="NCBI Taxonomy" id="47278"/>
    <lineage>
        <taxon>Eukaryota</taxon>
        <taxon>Fungi</taxon>
        <taxon>Dikarya</taxon>
        <taxon>Ascomycota</taxon>
        <taxon>Pezizomycotina</taxon>
        <taxon>Sordariomycetes</taxon>
        <taxon>Hypocreomycetidae</taxon>
        <taxon>Hypocreales</taxon>
        <taxon>Hypocreales incertae sedis</taxon>
        <taxon>Trichothecium</taxon>
    </lineage>
</organism>
<accession>A0ACC0VB93</accession>
<protein>
    <submittedName>
        <fullName evidence="1">Uncharacterized protein</fullName>
    </submittedName>
</protein>
<evidence type="ECO:0000313" key="1">
    <source>
        <dbReference type="EMBL" id="KAI9902738.1"/>
    </source>
</evidence>
<dbReference type="Proteomes" id="UP001163324">
    <property type="component" value="Chromosome 2"/>
</dbReference>
<name>A0ACC0VB93_9HYPO</name>
<evidence type="ECO:0000313" key="2">
    <source>
        <dbReference type="Proteomes" id="UP001163324"/>
    </source>
</evidence>
<comment type="caution">
    <text evidence="1">The sequence shown here is derived from an EMBL/GenBank/DDBJ whole genome shotgun (WGS) entry which is preliminary data.</text>
</comment>
<gene>
    <name evidence="1" type="ORF">N3K66_002090</name>
</gene>
<dbReference type="EMBL" id="CM047941">
    <property type="protein sequence ID" value="KAI9902738.1"/>
    <property type="molecule type" value="Genomic_DNA"/>
</dbReference>
<sequence length="862" mass="92044">MATVRVLNEALSLFPRAGGSTEDGDRAPSQGGVIEGSNPSEYNPKDPLTIFIIQAGLILIMCHLLHWPLSKIRQPRVIAEVIGGIVLGPSVMGRIPNFRASIFPDDSIPNLTLVANLGLVLYLFLIGLETDVRFLVSNWRVASSVAFAGLALPFALGCALAWGLYNEFRNDEGVEHIAFSTYLLFIGVAIAITAFPVLCRILTELNLLGTSPGIITLSAGVANDVVGWILLALCVTLANAGNGLSALWILLATAGFLLFLLYAVKPALSWFLRWTGNIDHGPSQSIIAMILLIAFASAFFTAIIGIHAIFGGFMVGLIVPRNKSFAIKVTEKIEDLIGALFLPLYFTLSGLNTNLGLLDSGITWGYVVAVTVTAFFSKIIGASLAARFSGLVWREALTVGTLMSCKGLVELIVLNIGLQANILSTRTFTIFVVMALLTTFATTPITTLLYPPWYQKKIAAWKRGEIEWDSSEDSSGAESALAPQDLPTNNRIGQLLVYLRLDNMPGLLNLVSLFGQEASESNHAGRNQETLLSSDEKSPASAPALPVKAHGLRLLTLGDRDSSVMTVSEVEEHNKNDPVVNTWRIVGQLLRVGVSGEVATMVENRFAEAILTKSASISADLLLLPWSSSGSMGDTLEHVPANRAGTTQYVHFTKQILDSKAHNVGIFFPEGGPATVVGGQAADKGLQLQRAYSFTKVQAEIQPLPVKNKAHQIILPYFGGDDDKFALMLVLQLCEKTGASAKVIHLYGDSAPDSREYLHAISSSLPASVSSRVDFSFTASNDAAEEVLSSVGSSVRDDTADLAWTNLVVVGRSSAAGKLSSGKTRARASEEFVDCLGDAAGLLIGAAVKADVLVVQAKAPKA</sequence>
<keyword evidence="2" id="KW-1185">Reference proteome</keyword>
<reference evidence="1" key="1">
    <citation type="submission" date="2022-10" db="EMBL/GenBank/DDBJ databases">
        <title>Complete Genome of Trichothecium roseum strain YXFP-22015, a Plant Pathogen Isolated from Citrus.</title>
        <authorList>
            <person name="Wang Y."/>
            <person name="Zhu L."/>
        </authorList>
    </citation>
    <scope>NUCLEOTIDE SEQUENCE</scope>
    <source>
        <strain evidence="1">YXFP-22015</strain>
    </source>
</reference>
<proteinExistence type="predicted"/>